<name>A0A225AZP8_TALAT</name>
<dbReference type="AlphaFoldDB" id="A0A225AZP8"/>
<dbReference type="GO" id="GO:1901135">
    <property type="term" value="P:carbohydrate derivative metabolic process"/>
    <property type="evidence" value="ECO:0007669"/>
    <property type="project" value="InterPro"/>
</dbReference>
<evidence type="ECO:0000313" key="3">
    <source>
        <dbReference type="EMBL" id="OKL61189.1"/>
    </source>
</evidence>
<proteinExistence type="predicted"/>
<dbReference type="SUPFAM" id="SSF53697">
    <property type="entry name" value="SIS domain"/>
    <property type="match status" value="1"/>
</dbReference>
<dbReference type="STRING" id="1441469.A0A225AZP8"/>
<feature type="domain" description="SIS" evidence="2">
    <location>
        <begin position="29"/>
        <end position="155"/>
    </location>
</feature>
<dbReference type="EMBL" id="LFMY01000004">
    <property type="protein sequence ID" value="OKL61189.1"/>
    <property type="molecule type" value="Genomic_DNA"/>
</dbReference>
<evidence type="ECO:0000313" key="4">
    <source>
        <dbReference type="Proteomes" id="UP000214365"/>
    </source>
</evidence>
<dbReference type="Gene3D" id="3.40.50.10490">
    <property type="entry name" value="Glucose-6-phosphate isomerase like protein, domain 1"/>
    <property type="match status" value="1"/>
</dbReference>
<dbReference type="GeneID" id="31003163"/>
<dbReference type="GO" id="GO:0097367">
    <property type="term" value="F:carbohydrate derivative binding"/>
    <property type="evidence" value="ECO:0007669"/>
    <property type="project" value="InterPro"/>
</dbReference>
<dbReference type="RefSeq" id="XP_020121310.1">
    <property type="nucleotide sequence ID" value="XM_020265705.1"/>
</dbReference>
<reference evidence="3 4" key="1">
    <citation type="submission" date="2015-06" db="EMBL/GenBank/DDBJ databases">
        <title>Talaromyces atroroseus IBT 11181 draft genome.</title>
        <authorList>
            <person name="Rasmussen K.B."/>
            <person name="Rasmussen S."/>
            <person name="Petersen B."/>
            <person name="Sicheritz-Ponten T."/>
            <person name="Mortensen U.H."/>
            <person name="Thrane U."/>
        </authorList>
    </citation>
    <scope>NUCLEOTIDE SEQUENCE [LARGE SCALE GENOMIC DNA]</scope>
    <source>
        <strain evidence="3 4">IBT 11181</strain>
    </source>
</reference>
<dbReference type="PANTHER" id="PTHR38418">
    <property type="entry name" value="SUGAR ISOMERASE, KPSF/GUTQ (AFU_ORTHOLOGUE AFUA_6G08860)"/>
    <property type="match status" value="1"/>
</dbReference>
<organism evidence="3 4">
    <name type="scientific">Talaromyces atroroseus</name>
    <dbReference type="NCBI Taxonomy" id="1441469"/>
    <lineage>
        <taxon>Eukaryota</taxon>
        <taxon>Fungi</taxon>
        <taxon>Dikarya</taxon>
        <taxon>Ascomycota</taxon>
        <taxon>Pezizomycotina</taxon>
        <taxon>Eurotiomycetes</taxon>
        <taxon>Eurotiomycetidae</taxon>
        <taxon>Eurotiales</taxon>
        <taxon>Trichocomaceae</taxon>
        <taxon>Talaromyces</taxon>
        <taxon>Talaromyces sect. Trachyspermi</taxon>
    </lineage>
</organism>
<dbReference type="InterPro" id="IPR046348">
    <property type="entry name" value="SIS_dom_sf"/>
</dbReference>
<dbReference type="OrthoDB" id="1872003at2759"/>
<sequence>MPSTTALNTALNTALHVITTERDALSHLELLYRTNDLAQKNIDRAVAELVRTIKRGGKLVVCGVGKSGKIGRKLEATMNSVGIHSVFLHPTEALHGDLGMIRPVRYITTLLSRETKTNTPQLDTLLLISFSGRTPELLLMLPHIPQTVPVIAITSHAHPSTCPLLSFNSPDMTILLPAPLHIDEETSFGLAAPTSSTTVALALGDALALATAQSLHTLPGQGPSEIFKGYHPGGAIGAAVARDNASAISTPATSMTTSPSLSSLEDALPIKLTFDDDDDDDNEDEDNMRSTSSKTRLDTVCASEHFVPIECIPTVVPSSQSPETTEQIRKGPQILDLLLTTIQNPASKLWVKLSDTHIIPPPLLRSMTMTMGSSSSSSTTSTIIDTNAYTLSTTHITSVPSNKWLRVRASSTMDEIRCILFSPSSPSTDTSPSDQNKPYRVISVTDDVDSDKVLGFICADDV</sequence>
<dbReference type="Pfam" id="PF13580">
    <property type="entry name" value="SIS_2"/>
    <property type="match status" value="1"/>
</dbReference>
<dbReference type="Proteomes" id="UP000214365">
    <property type="component" value="Unassembled WGS sequence"/>
</dbReference>
<keyword evidence="4" id="KW-1185">Reference proteome</keyword>
<gene>
    <name evidence="3" type="ORF">UA08_03408</name>
</gene>
<dbReference type="PANTHER" id="PTHR38418:SF2">
    <property type="entry name" value="SUGAR ISOMERASE, KPSF_GUTQ (AFU_ORTHOLOGUE AFUA_6G08860)"/>
    <property type="match status" value="1"/>
</dbReference>
<accession>A0A225AZP8</accession>
<evidence type="ECO:0000256" key="1">
    <source>
        <dbReference type="SAM" id="MobiDB-lite"/>
    </source>
</evidence>
<feature type="compositionally biased region" description="Acidic residues" evidence="1">
    <location>
        <begin position="275"/>
        <end position="286"/>
    </location>
</feature>
<protein>
    <recommendedName>
        <fullName evidence="2">SIS domain-containing protein</fullName>
    </recommendedName>
</protein>
<feature type="region of interest" description="Disordered" evidence="1">
    <location>
        <begin position="272"/>
        <end position="295"/>
    </location>
</feature>
<dbReference type="InterPro" id="IPR001347">
    <property type="entry name" value="SIS_dom"/>
</dbReference>
<comment type="caution">
    <text evidence="3">The sequence shown here is derived from an EMBL/GenBank/DDBJ whole genome shotgun (WGS) entry which is preliminary data.</text>
</comment>
<evidence type="ECO:0000259" key="2">
    <source>
        <dbReference type="Pfam" id="PF13580"/>
    </source>
</evidence>